<dbReference type="GO" id="GO:0003677">
    <property type="term" value="F:DNA binding"/>
    <property type="evidence" value="ECO:0007669"/>
    <property type="project" value="InterPro"/>
</dbReference>
<dbReference type="Pfam" id="PF01381">
    <property type="entry name" value="HTH_3"/>
    <property type="match status" value="1"/>
</dbReference>
<evidence type="ECO:0000313" key="2">
    <source>
        <dbReference type="EMBL" id="KEA58781.1"/>
    </source>
</evidence>
<protein>
    <submittedName>
        <fullName evidence="2">XRE family transcriptional regulator</fullName>
    </submittedName>
</protein>
<dbReference type="AlphaFoldDB" id="A0A071MQQ3"/>
<organism evidence="2">
    <name type="scientific">Burkholderia cenocepacia</name>
    <dbReference type="NCBI Taxonomy" id="95486"/>
    <lineage>
        <taxon>Bacteria</taxon>
        <taxon>Pseudomonadati</taxon>
        <taxon>Pseudomonadota</taxon>
        <taxon>Betaproteobacteria</taxon>
        <taxon>Burkholderiales</taxon>
        <taxon>Burkholderiaceae</taxon>
        <taxon>Burkholderia</taxon>
        <taxon>Burkholderia cepacia complex</taxon>
    </lineage>
</organism>
<dbReference type="EMBL" id="JJOA01000013">
    <property type="protein sequence ID" value="KEA58781.1"/>
    <property type="molecule type" value="Genomic_DNA"/>
</dbReference>
<gene>
    <name evidence="2" type="ORF">DT99_16695</name>
</gene>
<dbReference type="CDD" id="cd00093">
    <property type="entry name" value="HTH_XRE"/>
    <property type="match status" value="1"/>
</dbReference>
<dbReference type="SMART" id="SM00530">
    <property type="entry name" value="HTH_XRE"/>
    <property type="match status" value="1"/>
</dbReference>
<sequence length="95" mass="10447">MATYKELRERALAAPKVRAEYERLNREEFALLDAMLAARRAAGLSQADVAERMGTKAPAITRLERALATGRHSPSIDTLRKYAAACGKQLVISFA</sequence>
<evidence type="ECO:0000259" key="1">
    <source>
        <dbReference type="PROSITE" id="PS50943"/>
    </source>
</evidence>
<dbReference type="OrthoDB" id="2736385at2"/>
<comment type="caution">
    <text evidence="2">The sequence shown here is derived from an EMBL/GenBank/DDBJ whole genome shotgun (WGS) entry which is preliminary data.</text>
</comment>
<dbReference type="SUPFAM" id="SSF47413">
    <property type="entry name" value="lambda repressor-like DNA-binding domains"/>
    <property type="match status" value="1"/>
</dbReference>
<feature type="domain" description="HTH cro/C1-type" evidence="1">
    <location>
        <begin position="35"/>
        <end position="93"/>
    </location>
</feature>
<proteinExistence type="predicted"/>
<reference evidence="2" key="1">
    <citation type="submission" date="2014-04" db="EMBL/GenBank/DDBJ databases">
        <title>In planta biocontrol of soil-borne Fusarium wilt of banana through a plant endophytic bacterium, Burkholderia cenocepacia 869T2.</title>
        <authorList>
            <person name="Ho Y.-N."/>
            <person name="Chiang H.-M."/>
            <person name="Chao C.-P."/>
            <person name="Su C.-C."/>
            <person name="Hsu H.-F."/>
            <person name="Guo C.-T."/>
            <person name="Hsieh J.-L."/>
            <person name="Huang C.-C."/>
        </authorList>
    </citation>
    <scope>NUCLEOTIDE SEQUENCE [LARGE SCALE GENOMIC DNA]</scope>
    <source>
        <strain evidence="2">869T2</strain>
    </source>
</reference>
<dbReference type="PROSITE" id="PS50943">
    <property type="entry name" value="HTH_CROC1"/>
    <property type="match status" value="1"/>
</dbReference>
<dbReference type="Gene3D" id="1.10.260.40">
    <property type="entry name" value="lambda repressor-like DNA-binding domains"/>
    <property type="match status" value="1"/>
</dbReference>
<dbReference type="InterPro" id="IPR001387">
    <property type="entry name" value="Cro/C1-type_HTH"/>
</dbReference>
<dbReference type="InterPro" id="IPR010982">
    <property type="entry name" value="Lambda_DNA-bd_dom_sf"/>
</dbReference>
<name>A0A071MQQ3_9BURK</name>
<accession>A0A071MQQ3</accession>